<dbReference type="RefSeq" id="WP_068958882.1">
    <property type="nucleotide sequence ID" value="NZ_LGLV01000022.1"/>
</dbReference>
<sequence>MTEIVFNHATVRERADMLTFLRLSADRGLKTVSVWGDEIAKIGEADALSALDDFGMTVSGYNRIGPFVPEYLDRAEAELERAARFGADHVFVFTGGLHETEKNLYAARRRVEDTFGRLLDMARKIDIKLAIEPLHPMLAGDRTVIASLSHANALAETLGPGIGVVVDVYHVWWDERLAAEIERAGRAGRLLGFHVNDWLVPTRHILTDRGMMGDGIIDLPAIEGMVRRAGFQGPVEVEIFSTDWWSRDPGEVMDIAIDRCRQLFGQEAAS</sequence>
<dbReference type="Gene3D" id="3.20.20.150">
    <property type="entry name" value="Divalent-metal-dependent TIM barrel enzymes"/>
    <property type="match status" value="1"/>
</dbReference>
<dbReference type="Pfam" id="PF01261">
    <property type="entry name" value="AP_endonuc_2"/>
    <property type="match status" value="1"/>
</dbReference>
<dbReference type="InterPro" id="IPR050312">
    <property type="entry name" value="IolE/XylAMocC-like"/>
</dbReference>
<gene>
    <name evidence="2" type="ORF">ADU59_27985</name>
</gene>
<dbReference type="SUPFAM" id="SSF51658">
    <property type="entry name" value="Xylose isomerase-like"/>
    <property type="match status" value="1"/>
</dbReference>
<dbReference type="PANTHER" id="PTHR12110">
    <property type="entry name" value="HYDROXYPYRUVATE ISOMERASE"/>
    <property type="match status" value="1"/>
</dbReference>
<feature type="domain" description="Xylose isomerase-like TIM barrel" evidence="1">
    <location>
        <begin position="49"/>
        <end position="258"/>
    </location>
</feature>
<evidence type="ECO:0000313" key="2">
    <source>
        <dbReference type="EMBL" id="OBZ92177.1"/>
    </source>
</evidence>
<dbReference type="InterPro" id="IPR036237">
    <property type="entry name" value="Xyl_isomerase-like_sf"/>
</dbReference>
<dbReference type="AlphaFoldDB" id="A0A1C7NT64"/>
<organism evidence="2 3">
    <name type="scientific">Pararhizobium polonicum</name>
    <dbReference type="NCBI Taxonomy" id="1612624"/>
    <lineage>
        <taxon>Bacteria</taxon>
        <taxon>Pseudomonadati</taxon>
        <taxon>Pseudomonadota</taxon>
        <taxon>Alphaproteobacteria</taxon>
        <taxon>Hyphomicrobiales</taxon>
        <taxon>Rhizobiaceae</taxon>
        <taxon>Rhizobium/Agrobacterium group</taxon>
        <taxon>Pararhizobium</taxon>
    </lineage>
</organism>
<comment type="caution">
    <text evidence="2">The sequence shown here is derived from an EMBL/GenBank/DDBJ whole genome shotgun (WGS) entry which is preliminary data.</text>
</comment>
<reference evidence="2 3" key="1">
    <citation type="journal article" date="2016" name="Syst. Appl. Microbiol.">
        <title>Pararhizobium polonicum sp. nov. isolated from tumors on stone fruit rootstocks.</title>
        <authorList>
            <person name="Pulawska J."/>
            <person name="Kuzmanovic N."/>
            <person name="Willems A."/>
            <person name="Pothier J.F."/>
        </authorList>
    </citation>
    <scope>NUCLEOTIDE SEQUENCE [LARGE SCALE GENOMIC DNA]</scope>
    <source>
        <strain evidence="2 3">F5.1</strain>
    </source>
</reference>
<dbReference type="PATRIC" id="fig|1612624.7.peg.3763"/>
<dbReference type="OrthoDB" id="9787068at2"/>
<accession>A0A1C7NT64</accession>
<evidence type="ECO:0000313" key="3">
    <source>
        <dbReference type="Proteomes" id="UP000093111"/>
    </source>
</evidence>
<keyword evidence="3" id="KW-1185">Reference proteome</keyword>
<dbReference type="InterPro" id="IPR013022">
    <property type="entry name" value="Xyl_isomerase-like_TIM-brl"/>
</dbReference>
<dbReference type="EMBL" id="LGLV01000022">
    <property type="protein sequence ID" value="OBZ92177.1"/>
    <property type="molecule type" value="Genomic_DNA"/>
</dbReference>
<dbReference type="STRING" id="1612624.ADU59_27985"/>
<protein>
    <recommendedName>
        <fullName evidence="1">Xylose isomerase-like TIM barrel domain-containing protein</fullName>
    </recommendedName>
</protein>
<dbReference type="PANTHER" id="PTHR12110:SF52">
    <property type="entry name" value="XYLOSE ISOMERASE"/>
    <property type="match status" value="1"/>
</dbReference>
<evidence type="ECO:0000259" key="1">
    <source>
        <dbReference type="Pfam" id="PF01261"/>
    </source>
</evidence>
<proteinExistence type="predicted"/>
<dbReference type="Proteomes" id="UP000093111">
    <property type="component" value="Unassembled WGS sequence"/>
</dbReference>
<name>A0A1C7NT64_9HYPH</name>